<dbReference type="GO" id="GO:0015648">
    <property type="term" value="F:lipid-linked peptidoglycan transporter activity"/>
    <property type="evidence" value="ECO:0007669"/>
    <property type="project" value="TreeGrafter"/>
</dbReference>
<dbReference type="GO" id="GO:0009252">
    <property type="term" value="P:peptidoglycan biosynthetic process"/>
    <property type="evidence" value="ECO:0007669"/>
    <property type="project" value="UniProtKB-KW"/>
</dbReference>
<feature type="transmembrane region" description="Helical" evidence="21">
    <location>
        <begin position="265"/>
        <end position="291"/>
    </location>
</feature>
<feature type="transmembrane region" description="Helical" evidence="21">
    <location>
        <begin position="340"/>
        <end position="361"/>
    </location>
</feature>
<feature type="transmembrane region" description="Helical" evidence="21">
    <location>
        <begin position="59"/>
        <end position="77"/>
    </location>
</feature>
<keyword evidence="11 21" id="KW-0472">Membrane</keyword>
<evidence type="ECO:0000256" key="1">
    <source>
        <dbReference type="ARBA" id="ARBA00004651"/>
    </source>
</evidence>
<feature type="transmembrane region" description="Helical" evidence="21">
    <location>
        <begin position="20"/>
        <end position="39"/>
    </location>
</feature>
<comment type="pathway">
    <text evidence="2">Cell wall biogenesis; peptidoglycan biosynthesis.</text>
</comment>
<comment type="similarity">
    <text evidence="16">Belongs to the SEDS family. FtsW subfamily.</text>
</comment>
<dbReference type="RefSeq" id="WP_190292203.1">
    <property type="nucleotide sequence ID" value="NZ_JABFCZ010000015.1"/>
</dbReference>
<keyword evidence="4" id="KW-0132">Cell division</keyword>
<evidence type="ECO:0000256" key="20">
    <source>
        <dbReference type="ARBA" id="ARBA00049902"/>
    </source>
</evidence>
<evidence type="ECO:0000256" key="16">
    <source>
        <dbReference type="ARBA" id="ARBA00038053"/>
    </source>
</evidence>
<feature type="transmembrane region" description="Helical" evidence="21">
    <location>
        <begin position="83"/>
        <end position="102"/>
    </location>
</feature>
<evidence type="ECO:0000256" key="3">
    <source>
        <dbReference type="ARBA" id="ARBA00022475"/>
    </source>
</evidence>
<dbReference type="InterPro" id="IPR001182">
    <property type="entry name" value="FtsW/RodA"/>
</dbReference>
<evidence type="ECO:0000313" key="22">
    <source>
        <dbReference type="EMBL" id="MBD1547446.1"/>
    </source>
</evidence>
<keyword evidence="12" id="KW-0131">Cell cycle</keyword>
<evidence type="ECO:0000256" key="2">
    <source>
        <dbReference type="ARBA" id="ARBA00004752"/>
    </source>
</evidence>
<evidence type="ECO:0000256" key="5">
    <source>
        <dbReference type="ARBA" id="ARBA00022676"/>
    </source>
</evidence>
<accession>A0A926S6E3</accession>
<evidence type="ECO:0000256" key="17">
    <source>
        <dbReference type="ARBA" id="ARBA00041185"/>
    </source>
</evidence>
<dbReference type="GO" id="GO:0005886">
    <property type="term" value="C:plasma membrane"/>
    <property type="evidence" value="ECO:0007669"/>
    <property type="project" value="UniProtKB-SubCell"/>
</dbReference>
<evidence type="ECO:0000256" key="9">
    <source>
        <dbReference type="ARBA" id="ARBA00022984"/>
    </source>
</evidence>
<evidence type="ECO:0000256" key="13">
    <source>
        <dbReference type="ARBA" id="ARBA00023316"/>
    </source>
</evidence>
<dbReference type="PANTHER" id="PTHR30474:SF2">
    <property type="entry name" value="PEPTIDOGLYCAN GLYCOSYLTRANSFERASE FTSW-RELATED"/>
    <property type="match status" value="1"/>
</dbReference>
<dbReference type="PANTHER" id="PTHR30474">
    <property type="entry name" value="CELL CYCLE PROTEIN"/>
    <property type="match status" value="1"/>
</dbReference>
<keyword evidence="5" id="KW-0328">Glycosyltransferase</keyword>
<evidence type="ECO:0000256" key="15">
    <source>
        <dbReference type="ARBA" id="ARBA00033270"/>
    </source>
</evidence>
<dbReference type="GO" id="GO:0051301">
    <property type="term" value="P:cell division"/>
    <property type="evidence" value="ECO:0007669"/>
    <property type="project" value="UniProtKB-KW"/>
</dbReference>
<feature type="transmembrane region" description="Helical" evidence="21">
    <location>
        <begin position="178"/>
        <end position="211"/>
    </location>
</feature>
<comment type="subcellular location">
    <subcellularLocation>
        <location evidence="1">Cell membrane</location>
        <topology evidence="1">Multi-pass membrane protein</topology>
    </subcellularLocation>
</comment>
<comment type="caution">
    <text evidence="22">The sequence shown here is derived from an EMBL/GenBank/DDBJ whole genome shotgun (WGS) entry which is preliminary data.</text>
</comment>
<evidence type="ECO:0000256" key="14">
    <source>
        <dbReference type="ARBA" id="ARBA00032370"/>
    </source>
</evidence>
<keyword evidence="3" id="KW-1003">Cell membrane</keyword>
<dbReference type="NCBIfam" id="TIGR02614">
    <property type="entry name" value="ftsW"/>
    <property type="match status" value="1"/>
</dbReference>
<feature type="transmembrane region" description="Helical" evidence="21">
    <location>
        <begin position="114"/>
        <end position="137"/>
    </location>
</feature>
<evidence type="ECO:0000256" key="18">
    <source>
        <dbReference type="ARBA" id="ARBA00041418"/>
    </source>
</evidence>
<keyword evidence="9" id="KW-0573">Peptidoglycan synthesis</keyword>
<keyword evidence="13" id="KW-0961">Cell wall biogenesis/degradation</keyword>
<dbReference type="EC" id="2.4.99.28" evidence="19"/>
<protein>
    <recommendedName>
        <fullName evidence="17">Probable peptidoglycan glycosyltransferase FtsW</fullName>
        <ecNumber evidence="19">2.4.99.28</ecNumber>
    </recommendedName>
    <alternativeName>
        <fullName evidence="18">Cell division protein FtsW</fullName>
    </alternativeName>
    <alternativeName>
        <fullName evidence="15">Cell wall polymerase</fullName>
    </alternativeName>
    <alternativeName>
        <fullName evidence="14">Peptidoglycan polymerase</fullName>
    </alternativeName>
</protein>
<gene>
    <name evidence="22" type="primary">ftsW</name>
    <name evidence="22" type="ORF">HK439_14355</name>
</gene>
<evidence type="ECO:0000256" key="4">
    <source>
        <dbReference type="ARBA" id="ARBA00022618"/>
    </source>
</evidence>
<evidence type="ECO:0000256" key="21">
    <source>
        <dbReference type="SAM" id="Phobius"/>
    </source>
</evidence>
<dbReference type="GO" id="GO:0032153">
    <property type="term" value="C:cell division site"/>
    <property type="evidence" value="ECO:0007669"/>
    <property type="project" value="TreeGrafter"/>
</dbReference>
<dbReference type="GO" id="GO:0008955">
    <property type="term" value="F:peptidoglycan glycosyltransferase activity"/>
    <property type="evidence" value="ECO:0007669"/>
    <property type="project" value="UniProtKB-EC"/>
</dbReference>
<keyword evidence="10 21" id="KW-1133">Transmembrane helix</keyword>
<keyword evidence="6" id="KW-0808">Transferase</keyword>
<proteinExistence type="inferred from homology"/>
<evidence type="ECO:0000256" key="7">
    <source>
        <dbReference type="ARBA" id="ARBA00022692"/>
    </source>
</evidence>
<feature type="transmembrane region" description="Helical" evidence="21">
    <location>
        <begin position="303"/>
        <end position="328"/>
    </location>
</feature>
<dbReference type="EMBL" id="JABFCZ010000015">
    <property type="protein sequence ID" value="MBD1547446.1"/>
    <property type="molecule type" value="Genomic_DNA"/>
</dbReference>
<comment type="catalytic activity">
    <reaction evidence="20">
        <text>[GlcNAc-(1-&gt;4)-Mur2Ac(oyl-L-Ala-gamma-D-Glu-L-Lys-D-Ala-D-Ala)](n)-di-trans,octa-cis-undecaprenyl diphosphate + beta-D-GlcNAc-(1-&gt;4)-Mur2Ac(oyl-L-Ala-gamma-D-Glu-L-Lys-D-Ala-D-Ala)-di-trans,octa-cis-undecaprenyl diphosphate = [GlcNAc-(1-&gt;4)-Mur2Ac(oyl-L-Ala-gamma-D-Glu-L-Lys-D-Ala-D-Ala)](n+1)-di-trans,octa-cis-undecaprenyl diphosphate + di-trans,octa-cis-undecaprenyl diphosphate + H(+)</text>
        <dbReference type="Rhea" id="RHEA:23708"/>
        <dbReference type="Rhea" id="RHEA-COMP:9602"/>
        <dbReference type="Rhea" id="RHEA-COMP:9603"/>
        <dbReference type="ChEBI" id="CHEBI:15378"/>
        <dbReference type="ChEBI" id="CHEBI:58405"/>
        <dbReference type="ChEBI" id="CHEBI:60033"/>
        <dbReference type="ChEBI" id="CHEBI:78435"/>
        <dbReference type="EC" id="2.4.99.28"/>
    </reaction>
</comment>
<reference evidence="22" key="1">
    <citation type="submission" date="2020-05" db="EMBL/GenBank/DDBJ databases">
        <title>Identification of trans-AT polyketide cluster in two marine bacteria, producers of a novel glutaramide-containing polyketide sesbanimide D and analogs.</title>
        <authorList>
            <person name="Kacar D."/>
            <person name="Rodriguez P."/>
            <person name="Canedo L."/>
            <person name="Gonzalez E."/>
            <person name="Galan B."/>
            <person name="De La Calle F."/>
            <person name="Garcia J.L."/>
        </authorList>
    </citation>
    <scope>NUCLEOTIDE SEQUENCE</scope>
    <source>
        <strain evidence="22">PHM038</strain>
    </source>
</reference>
<evidence type="ECO:0000256" key="8">
    <source>
        <dbReference type="ARBA" id="ARBA00022960"/>
    </source>
</evidence>
<dbReference type="Pfam" id="PF01098">
    <property type="entry name" value="FTSW_RODA_SPOVE"/>
    <property type="match status" value="1"/>
</dbReference>
<keyword evidence="8" id="KW-0133">Cell shape</keyword>
<sequence length="385" mass="41587">MVSRADRSRFAEWFWTVDHYLLAAFFLLMVGGVVLSFAASPPVAERIGVETFFFVKRQALFLGPALAVMLAASLMTPRMVRRAALLIFIASVVMLIATLFIGMEVKGSRRWISLLGFSIQPSEFLKPAFVVLVAFLLSESGRRREVPGVLFSILIYIICAALLIAQPDFGQTMLLGTVWAGLFFLNGLPWFLIAGLGVIGVMGLASAYIMLPHVAARVDGFLDPSSGNTYQIDTAMDAFLSGGWFGRGPGEGTVKRILPDSHTDFVFAVVAEEFGIIACLLLVSVFAFIIIRGLNHASRDQDAFGRLATAGLTVLFGLQASINLAVNLNLMPPKGMTLPFISYGGSSLLSSAMTAGALLALTRRRPRPTRGEPVTVSRLSPSSLM</sequence>
<dbReference type="Proteomes" id="UP000598467">
    <property type="component" value="Unassembled WGS sequence"/>
</dbReference>
<evidence type="ECO:0000256" key="10">
    <source>
        <dbReference type="ARBA" id="ARBA00022989"/>
    </source>
</evidence>
<evidence type="ECO:0000256" key="6">
    <source>
        <dbReference type="ARBA" id="ARBA00022679"/>
    </source>
</evidence>
<keyword evidence="7 21" id="KW-0812">Transmembrane</keyword>
<evidence type="ECO:0000313" key="23">
    <source>
        <dbReference type="Proteomes" id="UP000598467"/>
    </source>
</evidence>
<evidence type="ECO:0000256" key="19">
    <source>
        <dbReference type="ARBA" id="ARBA00044770"/>
    </source>
</evidence>
<name>A0A926S6E3_9HYPH</name>
<dbReference type="GO" id="GO:0071555">
    <property type="term" value="P:cell wall organization"/>
    <property type="evidence" value="ECO:0007669"/>
    <property type="project" value="UniProtKB-KW"/>
</dbReference>
<organism evidence="22 23">
    <name type="scientific">Roseibium aggregatum</name>
    <dbReference type="NCBI Taxonomy" id="187304"/>
    <lineage>
        <taxon>Bacteria</taxon>
        <taxon>Pseudomonadati</taxon>
        <taxon>Pseudomonadota</taxon>
        <taxon>Alphaproteobacteria</taxon>
        <taxon>Hyphomicrobiales</taxon>
        <taxon>Stappiaceae</taxon>
        <taxon>Roseibium</taxon>
    </lineage>
</organism>
<dbReference type="InterPro" id="IPR013437">
    <property type="entry name" value="FtsW"/>
</dbReference>
<feature type="transmembrane region" description="Helical" evidence="21">
    <location>
        <begin position="149"/>
        <end position="166"/>
    </location>
</feature>
<dbReference type="AlphaFoldDB" id="A0A926S6E3"/>
<dbReference type="GO" id="GO:0008360">
    <property type="term" value="P:regulation of cell shape"/>
    <property type="evidence" value="ECO:0007669"/>
    <property type="project" value="UniProtKB-KW"/>
</dbReference>
<evidence type="ECO:0000256" key="11">
    <source>
        <dbReference type="ARBA" id="ARBA00023136"/>
    </source>
</evidence>
<evidence type="ECO:0000256" key="12">
    <source>
        <dbReference type="ARBA" id="ARBA00023306"/>
    </source>
</evidence>